<dbReference type="Proteomes" id="UP000828390">
    <property type="component" value="Unassembled WGS sequence"/>
</dbReference>
<evidence type="ECO:0000313" key="1">
    <source>
        <dbReference type="EMBL" id="KAH3854870.1"/>
    </source>
</evidence>
<evidence type="ECO:0000313" key="2">
    <source>
        <dbReference type="Proteomes" id="UP000828390"/>
    </source>
</evidence>
<sequence length="452" mass="50826">MDLSIASSPENTSFTTLTVVTDPYVHAQDYQQNYTAVIKLPGMECDHCVIRARYDAHKPGEDPFLQCADIKISKGAKKIDTLKYLSAESKTDKQKLVPLKRALKLKNYYGQKYKSNLKMEDTKLYGFAYNPFQPHRSNYISVSVTTGATQILNSFAFGIDDPSGGQDNKFMLDEVVAIDNGRNTTTILVHDAASSREDAATIVYSIGSQNGSLVQTSGIFKDDGIPINGLSWYKDKLYAAFRIVPNDDDFIFEVGTLEIGGLYTKRAILPISQDQFVNFQWLETEMNSYNYRDVFALMGNENEPNLLFTRIYVFDLHHGQFIRDVVLDVSEYTFMSMHSYPNGGESMYAFSPGLWADSGHEWAWSLVAVDTMYGTVTKQCDIAPKGIFQRYYGGSVFQGSSNPDGFLYHVLRVMYSEADFIVGVNPDTCEVRFSEVTNLRHVHSLQLVNPAP</sequence>
<gene>
    <name evidence="1" type="ORF">DPMN_097428</name>
</gene>
<keyword evidence="2" id="KW-1185">Reference proteome</keyword>
<dbReference type="AlphaFoldDB" id="A0A9D4LA92"/>
<name>A0A9D4LA92_DREPO</name>
<accession>A0A9D4LA92</accession>
<reference evidence="1" key="2">
    <citation type="submission" date="2020-11" db="EMBL/GenBank/DDBJ databases">
        <authorList>
            <person name="McCartney M.A."/>
            <person name="Auch B."/>
            <person name="Kono T."/>
            <person name="Mallez S."/>
            <person name="Becker A."/>
            <person name="Gohl D.M."/>
            <person name="Silverstein K.A.T."/>
            <person name="Koren S."/>
            <person name="Bechman K.B."/>
            <person name="Herman A."/>
            <person name="Abrahante J.E."/>
            <person name="Garbe J."/>
        </authorList>
    </citation>
    <scope>NUCLEOTIDE SEQUENCE</scope>
    <source>
        <strain evidence="1">Duluth1</strain>
        <tissue evidence="1">Whole animal</tissue>
    </source>
</reference>
<comment type="caution">
    <text evidence="1">The sequence shown here is derived from an EMBL/GenBank/DDBJ whole genome shotgun (WGS) entry which is preliminary data.</text>
</comment>
<protein>
    <submittedName>
        <fullName evidence="1">Uncharacterized protein</fullName>
    </submittedName>
</protein>
<dbReference type="EMBL" id="JAIWYP010000003">
    <property type="protein sequence ID" value="KAH3854870.1"/>
    <property type="molecule type" value="Genomic_DNA"/>
</dbReference>
<proteinExistence type="predicted"/>
<organism evidence="1 2">
    <name type="scientific">Dreissena polymorpha</name>
    <name type="common">Zebra mussel</name>
    <name type="synonym">Mytilus polymorpha</name>
    <dbReference type="NCBI Taxonomy" id="45954"/>
    <lineage>
        <taxon>Eukaryota</taxon>
        <taxon>Metazoa</taxon>
        <taxon>Spiralia</taxon>
        <taxon>Lophotrochozoa</taxon>
        <taxon>Mollusca</taxon>
        <taxon>Bivalvia</taxon>
        <taxon>Autobranchia</taxon>
        <taxon>Heteroconchia</taxon>
        <taxon>Euheterodonta</taxon>
        <taxon>Imparidentia</taxon>
        <taxon>Neoheterodontei</taxon>
        <taxon>Myida</taxon>
        <taxon>Dreissenoidea</taxon>
        <taxon>Dreissenidae</taxon>
        <taxon>Dreissena</taxon>
    </lineage>
</organism>
<dbReference type="PANTHER" id="PTHR37916">
    <property type="entry name" value="CHITIN-BINDING TYPE-4 DOMAIN-CONTAINING PROTEIN"/>
    <property type="match status" value="1"/>
</dbReference>
<dbReference type="PANTHER" id="PTHR37916:SF1">
    <property type="entry name" value="COPPER ACQUISITION FACTOR BIM1-LIKE DOMAIN-CONTAINING PROTEIN"/>
    <property type="match status" value="1"/>
</dbReference>
<reference evidence="1" key="1">
    <citation type="journal article" date="2019" name="bioRxiv">
        <title>The Genome of the Zebra Mussel, Dreissena polymorpha: A Resource for Invasive Species Research.</title>
        <authorList>
            <person name="McCartney M.A."/>
            <person name="Auch B."/>
            <person name="Kono T."/>
            <person name="Mallez S."/>
            <person name="Zhang Y."/>
            <person name="Obille A."/>
            <person name="Becker A."/>
            <person name="Abrahante J.E."/>
            <person name="Garbe J."/>
            <person name="Badalamenti J.P."/>
            <person name="Herman A."/>
            <person name="Mangelson H."/>
            <person name="Liachko I."/>
            <person name="Sullivan S."/>
            <person name="Sone E.D."/>
            <person name="Koren S."/>
            <person name="Silverstein K.A.T."/>
            <person name="Beckman K.B."/>
            <person name="Gohl D.M."/>
        </authorList>
    </citation>
    <scope>NUCLEOTIDE SEQUENCE</scope>
    <source>
        <strain evidence="1">Duluth1</strain>
        <tissue evidence="1">Whole animal</tissue>
    </source>
</reference>